<evidence type="ECO:0000313" key="5">
    <source>
        <dbReference type="Proteomes" id="UP001152320"/>
    </source>
</evidence>
<keyword evidence="5" id="KW-1185">Reference proteome</keyword>
<keyword evidence="2" id="KW-0547">Nucleotide-binding</keyword>
<dbReference type="InterPro" id="IPR027417">
    <property type="entry name" value="P-loop_NTPase"/>
</dbReference>
<dbReference type="PROSITE" id="PS51419">
    <property type="entry name" value="RAB"/>
    <property type="match status" value="1"/>
</dbReference>
<dbReference type="AlphaFoldDB" id="A0A9Q0YS53"/>
<dbReference type="OrthoDB" id="25896at2759"/>
<proteinExistence type="inferred from homology"/>
<sequence length="225" mass="25318">MTEDSLDTDRRYHVKVVLLGSAGSGKTCLVTRLMEGIFTGNETASVGCAFMAKSFHIKDVEICLGIWDTCGQERYESLMRIYYQNAAVAIVCHDLTVKTSYDKTSFWIKELRENTKESCEIYLVGTKLDLVEDETRSRVVDSEEVEKFAKEVGARVFETSSKTGHNIDELFQSVAEDYFNFGLNKMKARPKSIKLHEKQPEEMKDASTKSRCSCARGGDTSVVNS</sequence>
<dbReference type="GO" id="GO:0003924">
    <property type="term" value="F:GTPase activity"/>
    <property type="evidence" value="ECO:0007669"/>
    <property type="project" value="InterPro"/>
</dbReference>
<dbReference type="SMART" id="SM00175">
    <property type="entry name" value="RAB"/>
    <property type="match status" value="1"/>
</dbReference>
<evidence type="ECO:0000313" key="4">
    <source>
        <dbReference type="EMBL" id="KAJ8025874.1"/>
    </source>
</evidence>
<dbReference type="InterPro" id="IPR001806">
    <property type="entry name" value="Small_GTPase"/>
</dbReference>
<accession>A0A9Q0YS53</accession>
<evidence type="ECO:0000256" key="1">
    <source>
        <dbReference type="ARBA" id="ARBA00006270"/>
    </source>
</evidence>
<dbReference type="SUPFAM" id="SSF52540">
    <property type="entry name" value="P-loop containing nucleoside triphosphate hydrolases"/>
    <property type="match status" value="1"/>
</dbReference>
<evidence type="ECO:0000256" key="3">
    <source>
        <dbReference type="SAM" id="MobiDB-lite"/>
    </source>
</evidence>
<dbReference type="EMBL" id="JAIZAY010000017">
    <property type="protein sequence ID" value="KAJ8025874.1"/>
    <property type="molecule type" value="Genomic_DNA"/>
</dbReference>
<dbReference type="InterPro" id="IPR005225">
    <property type="entry name" value="Small_GTP-bd"/>
</dbReference>
<dbReference type="Pfam" id="PF00071">
    <property type="entry name" value="Ras"/>
    <property type="match status" value="1"/>
</dbReference>
<dbReference type="SMART" id="SM00173">
    <property type="entry name" value="RAS"/>
    <property type="match status" value="1"/>
</dbReference>
<feature type="compositionally biased region" description="Basic and acidic residues" evidence="3">
    <location>
        <begin position="194"/>
        <end position="208"/>
    </location>
</feature>
<comment type="similarity">
    <text evidence="1">Belongs to the small GTPase superfamily. Rab family.</text>
</comment>
<dbReference type="SMART" id="SM00176">
    <property type="entry name" value="RAN"/>
    <property type="match status" value="1"/>
</dbReference>
<reference evidence="4" key="1">
    <citation type="submission" date="2021-10" db="EMBL/GenBank/DDBJ databases">
        <title>Tropical sea cucumber genome reveals ecological adaptation and Cuvierian tubules defense mechanism.</title>
        <authorList>
            <person name="Chen T."/>
        </authorList>
    </citation>
    <scope>NUCLEOTIDE SEQUENCE</scope>
    <source>
        <strain evidence="4">Nanhai2018</strain>
        <tissue evidence="4">Muscle</tissue>
    </source>
</reference>
<name>A0A9Q0YS53_HOLLE</name>
<dbReference type="NCBIfam" id="TIGR00231">
    <property type="entry name" value="small_GTP"/>
    <property type="match status" value="1"/>
</dbReference>
<dbReference type="CDD" id="cd00154">
    <property type="entry name" value="Rab"/>
    <property type="match status" value="1"/>
</dbReference>
<dbReference type="PANTHER" id="PTHR47978">
    <property type="match status" value="1"/>
</dbReference>
<organism evidence="4 5">
    <name type="scientific">Holothuria leucospilota</name>
    <name type="common">Black long sea cucumber</name>
    <name type="synonym">Mertensiothuria leucospilota</name>
    <dbReference type="NCBI Taxonomy" id="206669"/>
    <lineage>
        <taxon>Eukaryota</taxon>
        <taxon>Metazoa</taxon>
        <taxon>Echinodermata</taxon>
        <taxon>Eleutherozoa</taxon>
        <taxon>Echinozoa</taxon>
        <taxon>Holothuroidea</taxon>
        <taxon>Aspidochirotacea</taxon>
        <taxon>Aspidochirotida</taxon>
        <taxon>Holothuriidae</taxon>
        <taxon>Holothuria</taxon>
    </lineage>
</organism>
<protein>
    <submittedName>
        <fullName evidence="4">Ras-related protein Rab-24</fullName>
    </submittedName>
</protein>
<dbReference type="PROSITE" id="PS51421">
    <property type="entry name" value="RAS"/>
    <property type="match status" value="1"/>
</dbReference>
<evidence type="ECO:0000256" key="2">
    <source>
        <dbReference type="ARBA" id="ARBA00022741"/>
    </source>
</evidence>
<dbReference type="GO" id="GO:0005525">
    <property type="term" value="F:GTP binding"/>
    <property type="evidence" value="ECO:0007669"/>
    <property type="project" value="InterPro"/>
</dbReference>
<gene>
    <name evidence="4" type="ORF">HOLleu_33558</name>
</gene>
<dbReference type="PRINTS" id="PR00449">
    <property type="entry name" value="RASTRNSFRMNG"/>
</dbReference>
<feature type="region of interest" description="Disordered" evidence="3">
    <location>
        <begin position="192"/>
        <end position="225"/>
    </location>
</feature>
<comment type="caution">
    <text evidence="4">The sequence shown here is derived from an EMBL/GenBank/DDBJ whole genome shotgun (WGS) entry which is preliminary data.</text>
</comment>
<dbReference type="Proteomes" id="UP001152320">
    <property type="component" value="Chromosome 17"/>
</dbReference>
<dbReference type="SMART" id="SM00174">
    <property type="entry name" value="RHO"/>
    <property type="match status" value="1"/>
</dbReference>
<dbReference type="FunFam" id="3.40.50.300:FF:001204">
    <property type="entry name" value="Small GTP-binding protein, putative"/>
    <property type="match status" value="1"/>
</dbReference>
<dbReference type="Gene3D" id="3.40.50.300">
    <property type="entry name" value="P-loop containing nucleotide triphosphate hydrolases"/>
    <property type="match status" value="1"/>
</dbReference>